<keyword evidence="5" id="KW-1185">Reference proteome</keyword>
<name>A0A4S4BV45_9BACI</name>
<feature type="domain" description="Competence protein CoiA nuclease-like" evidence="1">
    <location>
        <begin position="69"/>
        <end position="227"/>
    </location>
</feature>
<evidence type="ECO:0000259" key="1">
    <source>
        <dbReference type="Pfam" id="PF06054"/>
    </source>
</evidence>
<evidence type="ECO:0000313" key="4">
    <source>
        <dbReference type="EMBL" id="THF78979.1"/>
    </source>
</evidence>
<gene>
    <name evidence="4" type="ORF">E6W99_14785</name>
</gene>
<feature type="domain" description="Competence protein CoiA-like N-terminal" evidence="2">
    <location>
        <begin position="17"/>
        <end position="63"/>
    </location>
</feature>
<proteinExistence type="predicted"/>
<organism evidence="4 5">
    <name type="scientific">Metabacillus sediminilitoris</name>
    <dbReference type="NCBI Taxonomy" id="2567941"/>
    <lineage>
        <taxon>Bacteria</taxon>
        <taxon>Bacillati</taxon>
        <taxon>Bacillota</taxon>
        <taxon>Bacilli</taxon>
        <taxon>Bacillales</taxon>
        <taxon>Bacillaceae</taxon>
        <taxon>Metabacillus</taxon>
    </lineage>
</organism>
<dbReference type="InterPro" id="IPR057253">
    <property type="entry name" value="CoiA-like_N"/>
</dbReference>
<evidence type="ECO:0008006" key="6">
    <source>
        <dbReference type="Google" id="ProtNLM"/>
    </source>
</evidence>
<feature type="domain" description="Competence protein CoiA C-terminal" evidence="3">
    <location>
        <begin position="237"/>
        <end position="384"/>
    </location>
</feature>
<dbReference type="EMBL" id="SSNT01000010">
    <property type="protein sequence ID" value="THF78979.1"/>
    <property type="molecule type" value="Genomic_DNA"/>
</dbReference>
<dbReference type="Pfam" id="PF25166">
    <property type="entry name" value="CoiA_C"/>
    <property type="match status" value="1"/>
</dbReference>
<dbReference type="Pfam" id="PF25164">
    <property type="entry name" value="CoiA_N"/>
    <property type="match status" value="1"/>
</dbReference>
<reference evidence="4 5" key="1">
    <citation type="submission" date="2019-04" db="EMBL/GenBank/DDBJ databases">
        <title>Bacillus sediminilitoris sp. nov., isolated from a tidal flat sediment on the East China Sea.</title>
        <authorList>
            <person name="Wei Y."/>
            <person name="Mao H."/>
            <person name="Fang J."/>
        </authorList>
    </citation>
    <scope>NUCLEOTIDE SEQUENCE [LARGE SCALE GENOMIC DNA]</scope>
    <source>
        <strain evidence="4 5">DSL-17</strain>
    </source>
</reference>
<dbReference type="Pfam" id="PF06054">
    <property type="entry name" value="CoiA_nuc"/>
    <property type="match status" value="1"/>
</dbReference>
<dbReference type="InterPro" id="IPR021176">
    <property type="entry name" value="Competence-induced_CoiA"/>
</dbReference>
<sequence>MFVAYDNNGSMINVAENKWSKERLKKIRQQVNFYCPVCSNQVELKIGSVIKAHFAHKKSTSCLLKSEAESEYHMRGKLELYEWLQTQSSIDDVQLEPYLSRIKQRPDILFKKGEKRNVIEYQCSVIEPSILLKRSLKYKEQNIINFWIAGAKTLKRTGSYAFQLSSFQWLFARKTKLSEPPAIIAYSPDLKAFIILHTIIPFSPRSIIGNHQTYPTHSISFHELFTQYNHKARIMPAWINKIRRFRMKTIGYKSKDAASFNHFLYQTRQLPLSYLPSLAFLPLNSTYLIESPVYVWQGWILIYIDLLPIKCAFTFRDIYHYFAEKVTDGTISIRSLPFIDVHYSFAIKDYLLNLCHFSFLKQTQKNVFIKERSITWTTRVEELLISDNKVMNKFR</sequence>
<evidence type="ECO:0000259" key="3">
    <source>
        <dbReference type="Pfam" id="PF25166"/>
    </source>
</evidence>
<dbReference type="InterPro" id="IPR057252">
    <property type="entry name" value="CoiA_C"/>
</dbReference>
<dbReference type="PIRSF" id="PIRSF007487">
    <property type="entry name" value="Competence-induced_CoiA_bac"/>
    <property type="match status" value="1"/>
</dbReference>
<comment type="caution">
    <text evidence="4">The sequence shown here is derived from an EMBL/GenBank/DDBJ whole genome shotgun (WGS) entry which is preliminary data.</text>
</comment>
<dbReference type="InterPro" id="IPR010330">
    <property type="entry name" value="CoiA_nuc"/>
</dbReference>
<dbReference type="AlphaFoldDB" id="A0A4S4BV45"/>
<dbReference type="RefSeq" id="WP_136355177.1">
    <property type="nucleotide sequence ID" value="NZ_CP046266.1"/>
</dbReference>
<evidence type="ECO:0000259" key="2">
    <source>
        <dbReference type="Pfam" id="PF25164"/>
    </source>
</evidence>
<dbReference type="OrthoDB" id="3784230at2"/>
<dbReference type="Proteomes" id="UP000310334">
    <property type="component" value="Unassembled WGS sequence"/>
</dbReference>
<accession>A0A4S4BV45</accession>
<evidence type="ECO:0000313" key="5">
    <source>
        <dbReference type="Proteomes" id="UP000310334"/>
    </source>
</evidence>
<protein>
    <recommendedName>
        <fullName evidence="6">Competence protein CoiA</fullName>
    </recommendedName>
</protein>